<evidence type="ECO:0000259" key="1">
    <source>
        <dbReference type="Pfam" id="PF00646"/>
    </source>
</evidence>
<dbReference type="InterPro" id="IPR042317">
    <property type="entry name" value="She-1-like"/>
</dbReference>
<dbReference type="EMBL" id="CADEPM010000004">
    <property type="protein sequence ID" value="CAB3405160.1"/>
    <property type="molecule type" value="Genomic_DNA"/>
</dbReference>
<sequence length="613" mass="71423">MEEPEGEAAQRFMFVKCVTFARVCKTGAGEGIVAYVTPTPDGGECQMDQTDDFSLTARLLEDVEWNTLALEIFDEPNEAATNIIRRVKSKSLKVCCTNCTKLREMLQIVPKSYTTINVALEEFNWRSLRRIVKFPEVRRVDLLNVSDHRFVFNYRISYKDRLMQFCSNRLTEADLARITKSFVRKKTNTSFSFSLGCSRNLSAPTILKDLSFRHLKGNPPCSHDIIRKHFKTMNNAMNTRYVMFIDEPARRQWSSYSLYVMALNYRATHIESKLFGILSDVAFGVWHKLPVELKKCVIERMDYRTRKNLAQCSRLMYELENESRVYIVELSISDSFSPEWNERFLTITVSFTACSTDLHSEYLDVIDYGRNKYQIVRRFLMGERDRIEVRTILEKILKRANWNVNNLNITVFPEFLKPIIEKIDFTMLIATMTDADDLKDALEAIPHNLKKVVTKERIKDSNMELGIEILSTPQIKTAQSLKLVNFCHVNLKLVWSWAAKTIHIFTDDLREPQIEQFMMKVLDTGILRTISVRTTHQLNLAEILRHFDIVAHRPIANYEIPYDLQETLKSLLEIGAKRDDDERIVFEIAFCDLVNRNFQPHYYRVALKIAENG</sequence>
<gene>
    <name evidence="2" type="ORF">CBOVIS_LOCUS7392</name>
</gene>
<comment type="caution">
    <text evidence="2">The sequence shown here is derived from an EMBL/GenBank/DDBJ whole genome shotgun (WGS) entry which is preliminary data.</text>
</comment>
<evidence type="ECO:0000313" key="3">
    <source>
        <dbReference type="Proteomes" id="UP000494206"/>
    </source>
</evidence>
<keyword evidence="3" id="KW-1185">Reference proteome</keyword>
<dbReference type="AlphaFoldDB" id="A0A8S1EYK6"/>
<dbReference type="InterPro" id="IPR001810">
    <property type="entry name" value="F-box_dom"/>
</dbReference>
<dbReference type="PANTHER" id="PTHR31006">
    <property type="entry name" value="F-BOX DOMAIN-CONTAINING PROTEIN-RELATED-RELATED"/>
    <property type="match status" value="1"/>
</dbReference>
<accession>A0A8S1EYK6</accession>
<proteinExistence type="predicted"/>
<organism evidence="2 3">
    <name type="scientific">Caenorhabditis bovis</name>
    <dbReference type="NCBI Taxonomy" id="2654633"/>
    <lineage>
        <taxon>Eukaryota</taxon>
        <taxon>Metazoa</taxon>
        <taxon>Ecdysozoa</taxon>
        <taxon>Nematoda</taxon>
        <taxon>Chromadorea</taxon>
        <taxon>Rhabditida</taxon>
        <taxon>Rhabditina</taxon>
        <taxon>Rhabditomorpha</taxon>
        <taxon>Rhabditoidea</taxon>
        <taxon>Rhabditidae</taxon>
        <taxon>Peloderinae</taxon>
        <taxon>Caenorhabditis</taxon>
    </lineage>
</organism>
<feature type="domain" description="F-box" evidence="1">
    <location>
        <begin position="286"/>
        <end position="321"/>
    </location>
</feature>
<reference evidence="2 3" key="1">
    <citation type="submission" date="2020-04" db="EMBL/GenBank/DDBJ databases">
        <authorList>
            <person name="Laetsch R D."/>
            <person name="Stevens L."/>
            <person name="Kumar S."/>
            <person name="Blaxter L. M."/>
        </authorList>
    </citation>
    <scope>NUCLEOTIDE SEQUENCE [LARGE SCALE GENOMIC DNA]</scope>
</reference>
<dbReference type="Pfam" id="PF00646">
    <property type="entry name" value="F-box"/>
    <property type="match status" value="1"/>
</dbReference>
<protein>
    <recommendedName>
        <fullName evidence="1">F-box domain-containing protein</fullName>
    </recommendedName>
</protein>
<dbReference type="PANTHER" id="PTHR31006:SF5">
    <property type="entry name" value="PROTEIN CBG09232"/>
    <property type="match status" value="1"/>
</dbReference>
<dbReference type="Proteomes" id="UP000494206">
    <property type="component" value="Unassembled WGS sequence"/>
</dbReference>
<name>A0A8S1EYK6_9PELO</name>
<evidence type="ECO:0000313" key="2">
    <source>
        <dbReference type="EMBL" id="CAB3405160.1"/>
    </source>
</evidence>